<keyword evidence="3" id="KW-1185">Reference proteome</keyword>
<dbReference type="EMBL" id="JDRS01000002">
    <property type="protein sequence ID" value="KDS94141.1"/>
    <property type="molecule type" value="Genomic_DNA"/>
</dbReference>
<dbReference type="InterPro" id="IPR006944">
    <property type="entry name" value="Phage/GTA_portal"/>
</dbReference>
<dbReference type="InterPro" id="IPR006427">
    <property type="entry name" value="Portal_HK97"/>
</dbReference>
<organism evidence="2 3">
    <name type="scientific">Dermabacter hominis 1368</name>
    <dbReference type="NCBI Taxonomy" id="1450519"/>
    <lineage>
        <taxon>Bacteria</taxon>
        <taxon>Bacillati</taxon>
        <taxon>Actinomycetota</taxon>
        <taxon>Actinomycetes</taxon>
        <taxon>Micrococcales</taxon>
        <taxon>Dermabacteraceae</taxon>
        <taxon>Dermabacter</taxon>
    </lineage>
</organism>
<sequence length="432" mass="48513">MVGVSFFGEIFGRMAAAAQALWYPTSFTTDFMGREVTYFQHDTRRSSDPQSMTVEELWATQPHLRTVIDFRARNIAQLGMQLFEADGAARSRVRNGDIARVLKRPNGYMTGYELLYDLAATKSLYDRAYWVILDGDSGKEIHPFPPSWVTPRAEAHFGPRMYRIQPAGSEAYLDLPEAQVVEFRGWTPMASLTAQSPVETLRMVLEEQYSSRKHRLQLWRRNGRVGSYVTRPKDAPSWNNTDRRRFTEMLHAFTGDHGERAGGMPILEDGMDLKRVSFSSADEQWAESVKLSLETVAQVYQINPTMVGVLDAANYSNMREFNRALYRTSLGPDIRSIEDRLTAFVLPKLGAPPSQFVKLNVESMLRGSFEEQASVLSTSVGSPWMTRNEARALQDMPPVDGGNELITPLNVIEGGQASPQDGGDGRPPKEDA</sequence>
<evidence type="ECO:0000313" key="2">
    <source>
        <dbReference type="EMBL" id="KDS94141.1"/>
    </source>
</evidence>
<comment type="caution">
    <text evidence="2">The sequence shown here is derived from an EMBL/GenBank/DDBJ whole genome shotgun (WGS) entry which is preliminary data.</text>
</comment>
<accession>A0ABR4SM25</accession>
<gene>
    <name evidence="2" type="ORF">DHOM_02885</name>
</gene>
<evidence type="ECO:0000313" key="3">
    <source>
        <dbReference type="Proteomes" id="UP000030182"/>
    </source>
</evidence>
<reference evidence="2 3" key="1">
    <citation type="submission" date="2014-01" db="EMBL/GenBank/DDBJ databases">
        <title>Draft genome sequence of the multidrug-resistant clinical isolate Dermabacter hominis 1368.</title>
        <authorList>
            <person name="Albersmeier A."/>
            <person name="Bomholt C."/>
            <person name="Glaub A."/>
            <person name="Ruckert C."/>
            <person name="Soriano F."/>
            <person name="Fernandez-Natal I."/>
            <person name="Tauch A."/>
        </authorList>
    </citation>
    <scope>NUCLEOTIDE SEQUENCE [LARGE SCALE GENOMIC DNA]</scope>
    <source>
        <strain evidence="2 3">1368</strain>
    </source>
</reference>
<feature type="region of interest" description="Disordered" evidence="1">
    <location>
        <begin position="413"/>
        <end position="432"/>
    </location>
</feature>
<evidence type="ECO:0000256" key="1">
    <source>
        <dbReference type="SAM" id="MobiDB-lite"/>
    </source>
</evidence>
<dbReference type="NCBIfam" id="TIGR01537">
    <property type="entry name" value="portal_HK97"/>
    <property type="match status" value="1"/>
</dbReference>
<name>A0ABR4SM25_9MICO</name>
<proteinExistence type="predicted"/>
<dbReference type="Proteomes" id="UP000030182">
    <property type="component" value="Unassembled WGS sequence"/>
</dbReference>
<dbReference type="Pfam" id="PF04860">
    <property type="entry name" value="Phage_portal"/>
    <property type="match status" value="1"/>
</dbReference>
<feature type="compositionally biased region" description="Basic and acidic residues" evidence="1">
    <location>
        <begin position="423"/>
        <end position="432"/>
    </location>
</feature>
<protein>
    <submittedName>
        <fullName evidence="2">Portal protein</fullName>
    </submittedName>
</protein>